<dbReference type="Proteomes" id="UP001066276">
    <property type="component" value="Chromosome 10"/>
</dbReference>
<evidence type="ECO:0000313" key="1">
    <source>
        <dbReference type="EMBL" id="KAJ1095981.1"/>
    </source>
</evidence>
<organism evidence="1 2">
    <name type="scientific">Pleurodeles waltl</name>
    <name type="common">Iberian ribbed newt</name>
    <dbReference type="NCBI Taxonomy" id="8319"/>
    <lineage>
        <taxon>Eukaryota</taxon>
        <taxon>Metazoa</taxon>
        <taxon>Chordata</taxon>
        <taxon>Craniata</taxon>
        <taxon>Vertebrata</taxon>
        <taxon>Euteleostomi</taxon>
        <taxon>Amphibia</taxon>
        <taxon>Batrachia</taxon>
        <taxon>Caudata</taxon>
        <taxon>Salamandroidea</taxon>
        <taxon>Salamandridae</taxon>
        <taxon>Pleurodelinae</taxon>
        <taxon>Pleurodeles</taxon>
    </lineage>
</organism>
<dbReference type="PANTHER" id="PTHR34035">
    <property type="entry name" value="TESTIS-EXPRESSED PROTEIN 47"/>
    <property type="match status" value="1"/>
</dbReference>
<reference evidence="1" key="1">
    <citation type="journal article" date="2022" name="bioRxiv">
        <title>Sequencing and chromosome-scale assembly of the giantPleurodeles waltlgenome.</title>
        <authorList>
            <person name="Brown T."/>
            <person name="Elewa A."/>
            <person name="Iarovenko S."/>
            <person name="Subramanian E."/>
            <person name="Araus A.J."/>
            <person name="Petzold A."/>
            <person name="Susuki M."/>
            <person name="Suzuki K.-i.T."/>
            <person name="Hayashi T."/>
            <person name="Toyoda A."/>
            <person name="Oliveira C."/>
            <person name="Osipova E."/>
            <person name="Leigh N.D."/>
            <person name="Simon A."/>
            <person name="Yun M.H."/>
        </authorList>
    </citation>
    <scope>NUCLEOTIDE SEQUENCE</scope>
    <source>
        <strain evidence="1">20211129_DDA</strain>
        <tissue evidence="1">Liver</tissue>
    </source>
</reference>
<gene>
    <name evidence="1" type="ORF">NDU88_001130</name>
</gene>
<sequence length="244" mass="28113">MTADQRGSITPSFQRITLLGALEERRRGQQRRFILHRLFYVADKCEARIDFRELTGYHDRLFHNIVKSHLGEAISGLLLIYPRSIVHILESSTDALYCVLQDLVEMQNRGPKPLLKNAKLLIMSHNIRGRLFPQWYFRIISLPVRYMEDSLEEQVLEHVVLDSLAQLLKLAVFFSKTAKIGSKGPGENLHDVAPELLLRETTISYLCASKEWLTPEQFLAQYSQPVQISATSDNVWPIPVHIFM</sequence>
<dbReference type="PANTHER" id="PTHR34035:SF1">
    <property type="entry name" value="TESTIS-EXPRESSED PROTEIN 47"/>
    <property type="match status" value="1"/>
</dbReference>
<dbReference type="EMBL" id="JANPWB010000014">
    <property type="protein sequence ID" value="KAJ1095981.1"/>
    <property type="molecule type" value="Genomic_DNA"/>
</dbReference>
<protein>
    <recommendedName>
        <fullName evidence="3">BLUF domain-containing protein</fullName>
    </recommendedName>
</protein>
<dbReference type="Pfam" id="PF24787">
    <property type="entry name" value="TEX47"/>
    <property type="match status" value="1"/>
</dbReference>
<dbReference type="AlphaFoldDB" id="A0AAV7LXQ0"/>
<comment type="caution">
    <text evidence="1">The sequence shown here is derived from an EMBL/GenBank/DDBJ whole genome shotgun (WGS) entry which is preliminary data.</text>
</comment>
<proteinExistence type="predicted"/>
<dbReference type="InterPro" id="IPR055308">
    <property type="entry name" value="TEX47-like"/>
</dbReference>
<evidence type="ECO:0000313" key="2">
    <source>
        <dbReference type="Proteomes" id="UP001066276"/>
    </source>
</evidence>
<keyword evidence="2" id="KW-1185">Reference proteome</keyword>
<name>A0AAV7LXQ0_PLEWA</name>
<accession>A0AAV7LXQ0</accession>
<evidence type="ECO:0008006" key="3">
    <source>
        <dbReference type="Google" id="ProtNLM"/>
    </source>
</evidence>